<feature type="transmembrane region" description="Helical" evidence="1">
    <location>
        <begin position="30"/>
        <end position="54"/>
    </location>
</feature>
<dbReference type="KEGG" id="ahg:AHOG_02405"/>
<dbReference type="EMBL" id="CP022521">
    <property type="protein sequence ID" value="ASO18145.1"/>
    <property type="molecule type" value="Genomic_DNA"/>
</dbReference>
<keyword evidence="1" id="KW-0812">Transmembrane</keyword>
<proteinExistence type="predicted"/>
<accession>A0A221VXA5</accession>
<dbReference type="Proteomes" id="UP000204221">
    <property type="component" value="Chromosome"/>
</dbReference>
<keyword evidence="3" id="KW-1185">Reference proteome</keyword>
<evidence type="ECO:0000313" key="2">
    <source>
        <dbReference type="EMBL" id="ASO18145.1"/>
    </source>
</evidence>
<evidence type="ECO:0000256" key="1">
    <source>
        <dbReference type="SAM" id="Phobius"/>
    </source>
</evidence>
<keyword evidence="1" id="KW-0472">Membrane</keyword>
<evidence type="ECO:0000313" key="3">
    <source>
        <dbReference type="Proteomes" id="UP000204221"/>
    </source>
</evidence>
<dbReference type="AlphaFoldDB" id="A0A221VXA5"/>
<reference evidence="2 3" key="1">
    <citation type="submission" date="2017-07" db="EMBL/GenBank/DDBJ databases">
        <title>Complete genome sequence of Actinoalloteichus hoggarensis DSM 45943, type strain of Actinoalloteichus hoggarensis.</title>
        <authorList>
            <person name="Ruckert C."/>
            <person name="Nouioui I."/>
            <person name="Willmese J."/>
            <person name="van Wezel G."/>
            <person name="Klenk H.-P."/>
            <person name="Kalinowski J."/>
            <person name="Zotchev S.B."/>
        </authorList>
    </citation>
    <scope>NUCLEOTIDE SEQUENCE [LARGE SCALE GENOMIC DNA]</scope>
    <source>
        <strain evidence="2 3">DSM 45943</strain>
    </source>
</reference>
<gene>
    <name evidence="2" type="ORF">AHOG_02405</name>
</gene>
<keyword evidence="1" id="KW-1133">Transmembrane helix</keyword>
<feature type="transmembrane region" description="Helical" evidence="1">
    <location>
        <begin position="179"/>
        <end position="202"/>
    </location>
</feature>
<protein>
    <submittedName>
        <fullName evidence="2">Uncharacterized protein</fullName>
    </submittedName>
</protein>
<organism evidence="2 3">
    <name type="scientific">Actinoalloteichus hoggarensis</name>
    <dbReference type="NCBI Taxonomy" id="1470176"/>
    <lineage>
        <taxon>Bacteria</taxon>
        <taxon>Bacillati</taxon>
        <taxon>Actinomycetota</taxon>
        <taxon>Actinomycetes</taxon>
        <taxon>Pseudonocardiales</taxon>
        <taxon>Pseudonocardiaceae</taxon>
        <taxon>Actinoalloteichus</taxon>
    </lineage>
</organism>
<name>A0A221VXA5_9PSEU</name>
<sequence>MDGVRATLRVPDPGAVGESVSGDTTRDRGLGITVLVALAAALAVAGIHLIGTYLPTIMSSTALRTATGTVHDRYVSVPDEILETDVPRYHWTGGELYLASDEDGAQRRSLNCLLRPVDGSESAWVVLEHRPEHAGTLVYRGTPAVATPADLSCVNDAREQVLIYTGADMDRAAAVADRWWTVVVGLQAVGAAILVLVAGIVIGRVRGRTGRGPRAG</sequence>